<dbReference type="EMBL" id="MJGC01000043">
    <property type="protein sequence ID" value="OEJ75905.1"/>
    <property type="molecule type" value="Genomic_DNA"/>
</dbReference>
<evidence type="ECO:0000313" key="10">
    <source>
        <dbReference type="EMBL" id="OEJ75905.1"/>
    </source>
</evidence>
<comment type="caution">
    <text evidence="10">The sequence shown here is derived from an EMBL/GenBank/DDBJ whole genome shotgun (WGS) entry which is preliminary data.</text>
</comment>
<keyword evidence="4 10" id="KW-0808">Transferase</keyword>
<keyword evidence="5" id="KW-0902">Two-component regulatory system</keyword>
<keyword evidence="4 10" id="KW-0418">Kinase</keyword>
<reference evidence="10" key="1">
    <citation type="submission" date="2016-09" db="EMBL/GenBank/DDBJ databases">
        <title>Draft genome of thermotolerant cyanobacterium Desertifilum sp. strain IPPAS B-1220.</title>
        <authorList>
            <person name="Sinetova M.A."/>
            <person name="Bolakhan K."/>
            <person name="Zayadan B.K."/>
            <person name="Mironov K.S."/>
            <person name="Ustinova V."/>
            <person name="Kupriyanova E.V."/>
            <person name="Sidorov R.A."/>
            <person name="Skrypnik A.N."/>
            <person name="Gogoleva N.E."/>
            <person name="Gogolev Y.V."/>
            <person name="Los D.A."/>
        </authorList>
    </citation>
    <scope>NUCLEOTIDE SEQUENCE [LARGE SCALE GENOMIC DNA]</scope>
    <source>
        <strain evidence="10">IPPAS B-1220</strain>
    </source>
</reference>
<dbReference type="InterPro" id="IPR035965">
    <property type="entry name" value="PAS-like_dom_sf"/>
</dbReference>
<dbReference type="Pfam" id="PF13426">
    <property type="entry name" value="PAS_9"/>
    <property type="match status" value="1"/>
</dbReference>
<feature type="domain" description="PAC" evidence="9">
    <location>
        <begin position="132"/>
        <end position="184"/>
    </location>
</feature>
<dbReference type="PANTHER" id="PTHR43065:SF50">
    <property type="entry name" value="HISTIDINE KINASE"/>
    <property type="match status" value="1"/>
</dbReference>
<dbReference type="EC" id="2.7.13.3" evidence="2"/>
<dbReference type="PRINTS" id="PR00344">
    <property type="entry name" value="BCTRLSENSOR"/>
</dbReference>
<dbReference type="OrthoDB" id="9773246at2"/>
<accession>A0A1E5QMK6</accession>
<gene>
    <name evidence="10" type="ORF">BH720_07325</name>
</gene>
<evidence type="ECO:0000256" key="6">
    <source>
        <dbReference type="SAM" id="Coils"/>
    </source>
</evidence>
<dbReference type="InterPro" id="IPR004358">
    <property type="entry name" value="Sig_transdc_His_kin-like_C"/>
</dbReference>
<dbReference type="Pfam" id="PF02518">
    <property type="entry name" value="HATPase_c"/>
    <property type="match status" value="1"/>
</dbReference>
<dbReference type="STRING" id="1781255.BH720_07325"/>
<proteinExistence type="predicted"/>
<evidence type="ECO:0000256" key="4">
    <source>
        <dbReference type="ARBA" id="ARBA00022777"/>
    </source>
</evidence>
<organism evidence="10">
    <name type="scientific">Desertifilum tharense IPPAS B-1220</name>
    <dbReference type="NCBI Taxonomy" id="1781255"/>
    <lineage>
        <taxon>Bacteria</taxon>
        <taxon>Bacillati</taxon>
        <taxon>Cyanobacteriota</taxon>
        <taxon>Cyanophyceae</taxon>
        <taxon>Desertifilales</taxon>
        <taxon>Desertifilaceae</taxon>
        <taxon>Desertifilum</taxon>
    </lineage>
</organism>
<dbReference type="InterPro" id="IPR000014">
    <property type="entry name" value="PAS"/>
</dbReference>
<dbReference type="InterPro" id="IPR036097">
    <property type="entry name" value="HisK_dim/P_sf"/>
</dbReference>
<dbReference type="PANTHER" id="PTHR43065">
    <property type="entry name" value="SENSOR HISTIDINE KINASE"/>
    <property type="match status" value="1"/>
</dbReference>
<dbReference type="InterPro" id="IPR003661">
    <property type="entry name" value="HisK_dim/P_dom"/>
</dbReference>
<dbReference type="SUPFAM" id="SSF47384">
    <property type="entry name" value="Homodimeric domain of signal transducing histidine kinase"/>
    <property type="match status" value="1"/>
</dbReference>
<sequence>MFASKKNMPAEEQNWAGCLQEVRQSLVDRTLQLTHANQELANQIAERQRVEAALRQAEEKYRSIFENAIEGIFQTTPQGTFLSANPALARIYGYASPEALRAQVNDIAKQIYVDPRRREAFVELVRRQGSVKGFEAQVYRTDGSIIWISENARAVCNDRGELLYYEGMVEDITSRKQTEAALLRSQAQLQEQATQLEETLRQLQRTQGQLVQTEKMSSLGQLVAGVAHEINNPVSFVCGNLAHATQYAQDLLDLICLYRQQYSAPNSVIQQAEADIDLDFLIEDLPKTLESMQIGADRIRQIVLSLRNFSRLDEAQKKPVNIHEGIDSTLMILQNRLKARSTYPEIEVDKHYADLPLVECYAGQLNQVFMNLLSNSIDALEETLELHPEKLPYPKIGIATEAIDSSWVRIKIFDNGPGIPPEIVNRLFDPFFTTKPIGKGTGLGLSISYQIIVEKHGGRLNCVSEAHQGAMFVIEIPVQTTERPQE</sequence>
<dbReference type="InterPro" id="IPR001610">
    <property type="entry name" value="PAC"/>
</dbReference>
<feature type="domain" description="PAS" evidence="8">
    <location>
        <begin position="57"/>
        <end position="100"/>
    </location>
</feature>
<dbReference type="PROSITE" id="PS50109">
    <property type="entry name" value="HIS_KIN"/>
    <property type="match status" value="1"/>
</dbReference>
<dbReference type="AlphaFoldDB" id="A0A1E5QMK6"/>
<dbReference type="CDD" id="cd00130">
    <property type="entry name" value="PAS"/>
    <property type="match status" value="1"/>
</dbReference>
<evidence type="ECO:0000259" key="8">
    <source>
        <dbReference type="PROSITE" id="PS50112"/>
    </source>
</evidence>
<keyword evidence="6" id="KW-0175">Coiled coil</keyword>
<evidence type="ECO:0000256" key="5">
    <source>
        <dbReference type="ARBA" id="ARBA00023012"/>
    </source>
</evidence>
<dbReference type="SMART" id="SM00091">
    <property type="entry name" value="PAS"/>
    <property type="match status" value="1"/>
</dbReference>
<feature type="domain" description="Histidine kinase" evidence="7">
    <location>
        <begin position="225"/>
        <end position="480"/>
    </location>
</feature>
<dbReference type="SUPFAM" id="SSF55785">
    <property type="entry name" value="PYP-like sensor domain (PAS domain)"/>
    <property type="match status" value="1"/>
</dbReference>
<evidence type="ECO:0000259" key="9">
    <source>
        <dbReference type="PROSITE" id="PS50113"/>
    </source>
</evidence>
<evidence type="ECO:0000256" key="3">
    <source>
        <dbReference type="ARBA" id="ARBA00022553"/>
    </source>
</evidence>
<feature type="coiled-coil region" evidence="6">
    <location>
        <begin position="33"/>
        <end position="67"/>
    </location>
</feature>
<dbReference type="Gene3D" id="1.10.287.130">
    <property type="match status" value="1"/>
</dbReference>
<dbReference type="SMART" id="SM00086">
    <property type="entry name" value="PAC"/>
    <property type="match status" value="1"/>
</dbReference>
<feature type="coiled-coil region" evidence="6">
    <location>
        <begin position="179"/>
        <end position="216"/>
    </location>
</feature>
<dbReference type="NCBIfam" id="TIGR00229">
    <property type="entry name" value="sensory_box"/>
    <property type="match status" value="1"/>
</dbReference>
<dbReference type="PROSITE" id="PS50112">
    <property type="entry name" value="PAS"/>
    <property type="match status" value="1"/>
</dbReference>
<dbReference type="InterPro" id="IPR005467">
    <property type="entry name" value="His_kinase_dom"/>
</dbReference>
<dbReference type="SUPFAM" id="SSF55874">
    <property type="entry name" value="ATPase domain of HSP90 chaperone/DNA topoisomerase II/histidine kinase"/>
    <property type="match status" value="1"/>
</dbReference>
<comment type="catalytic activity">
    <reaction evidence="1">
        <text>ATP + protein L-histidine = ADP + protein N-phospho-L-histidine.</text>
        <dbReference type="EC" id="2.7.13.3"/>
    </reaction>
</comment>
<protein>
    <recommendedName>
        <fullName evidence="2">histidine kinase</fullName>
        <ecNumber evidence="2">2.7.13.3</ecNumber>
    </recommendedName>
</protein>
<keyword evidence="3" id="KW-0597">Phosphoprotein</keyword>
<dbReference type="InterPro" id="IPR003594">
    <property type="entry name" value="HATPase_dom"/>
</dbReference>
<dbReference type="Gene3D" id="3.30.450.20">
    <property type="entry name" value="PAS domain"/>
    <property type="match status" value="1"/>
</dbReference>
<dbReference type="GO" id="GO:0000155">
    <property type="term" value="F:phosphorelay sensor kinase activity"/>
    <property type="evidence" value="ECO:0007669"/>
    <property type="project" value="InterPro"/>
</dbReference>
<dbReference type="RefSeq" id="WP_069966523.1">
    <property type="nucleotide sequence ID" value="NZ_CM124774.1"/>
</dbReference>
<evidence type="ECO:0000256" key="2">
    <source>
        <dbReference type="ARBA" id="ARBA00012438"/>
    </source>
</evidence>
<dbReference type="SMART" id="SM00387">
    <property type="entry name" value="HATPase_c"/>
    <property type="match status" value="1"/>
</dbReference>
<dbReference type="PROSITE" id="PS50113">
    <property type="entry name" value="PAC"/>
    <property type="match status" value="1"/>
</dbReference>
<dbReference type="InterPro" id="IPR000700">
    <property type="entry name" value="PAS-assoc_C"/>
</dbReference>
<dbReference type="InterPro" id="IPR036890">
    <property type="entry name" value="HATPase_C_sf"/>
</dbReference>
<dbReference type="Gene3D" id="3.30.565.10">
    <property type="entry name" value="Histidine kinase-like ATPase, C-terminal domain"/>
    <property type="match status" value="1"/>
</dbReference>
<name>A0A1E5QMK6_9CYAN</name>
<evidence type="ECO:0000256" key="1">
    <source>
        <dbReference type="ARBA" id="ARBA00000085"/>
    </source>
</evidence>
<dbReference type="CDD" id="cd00082">
    <property type="entry name" value="HisKA"/>
    <property type="match status" value="1"/>
</dbReference>
<evidence type="ECO:0000259" key="7">
    <source>
        <dbReference type="PROSITE" id="PS50109"/>
    </source>
</evidence>